<evidence type="ECO:0000256" key="1">
    <source>
        <dbReference type="PIRSR" id="PIRSR000440-1"/>
    </source>
</evidence>
<dbReference type="SMART" id="SM01059">
    <property type="entry name" value="CAT"/>
    <property type="match status" value="1"/>
</dbReference>
<dbReference type="Proteomes" id="UP000282759">
    <property type="component" value="Unassembled WGS sequence"/>
</dbReference>
<dbReference type="PANTHER" id="PTHR38474:SF1">
    <property type="entry name" value="SLR0299 PROTEIN"/>
    <property type="match status" value="1"/>
</dbReference>
<keyword evidence="2" id="KW-0808">Transferase</keyword>
<organism evidence="2 3">
    <name type="scientific">Mucilaginibacter limnophilus</name>
    <dbReference type="NCBI Taxonomy" id="1932778"/>
    <lineage>
        <taxon>Bacteria</taxon>
        <taxon>Pseudomonadati</taxon>
        <taxon>Bacteroidota</taxon>
        <taxon>Sphingobacteriia</taxon>
        <taxon>Sphingobacteriales</taxon>
        <taxon>Sphingobacteriaceae</taxon>
        <taxon>Mucilaginibacter</taxon>
    </lineage>
</organism>
<feature type="active site" description="Proton acceptor" evidence="1">
    <location>
        <position position="187"/>
    </location>
</feature>
<dbReference type="OrthoDB" id="9801766at2"/>
<dbReference type="PANTHER" id="PTHR38474">
    <property type="entry name" value="SLR0299 PROTEIN"/>
    <property type="match status" value="1"/>
</dbReference>
<dbReference type="InterPro" id="IPR001707">
    <property type="entry name" value="Cmp_AcTrfase"/>
</dbReference>
<gene>
    <name evidence="2" type="ORF">EOD41_11240</name>
</gene>
<evidence type="ECO:0000313" key="2">
    <source>
        <dbReference type="EMBL" id="RVU00570.1"/>
    </source>
</evidence>
<evidence type="ECO:0000313" key="3">
    <source>
        <dbReference type="Proteomes" id="UP000282759"/>
    </source>
</evidence>
<comment type="caution">
    <text evidence="2">The sequence shown here is derived from an EMBL/GenBank/DDBJ whole genome shotgun (WGS) entry which is preliminary data.</text>
</comment>
<proteinExistence type="predicted"/>
<dbReference type="Gene3D" id="3.30.559.10">
    <property type="entry name" value="Chloramphenicol acetyltransferase-like domain"/>
    <property type="match status" value="1"/>
</dbReference>
<dbReference type="AlphaFoldDB" id="A0A3S2VM65"/>
<dbReference type="EMBL" id="SACK01000004">
    <property type="protein sequence ID" value="RVU00570.1"/>
    <property type="molecule type" value="Genomic_DNA"/>
</dbReference>
<protein>
    <submittedName>
        <fullName evidence="2">Chloramphenicol acetyltransferase</fullName>
    </submittedName>
</protein>
<dbReference type="InterPro" id="IPR023213">
    <property type="entry name" value="CAT-like_dom_sf"/>
</dbReference>
<dbReference type="RefSeq" id="WP_127704911.1">
    <property type="nucleotide sequence ID" value="NZ_SACK01000004.1"/>
</dbReference>
<dbReference type="PIRSF" id="PIRSF000440">
    <property type="entry name" value="CAT"/>
    <property type="match status" value="1"/>
</dbReference>
<sequence length="209" mass="24036">MHYIDFSTWKRKEHFEFFSSFDEPFYGVTVDLDCTAVYRTAKANRYSFYLYYMHKILTAVNATEAMRYRITDDHRIVVYDTISVSPTIGREDGTFGYSRFNYDTDFNEFAAAAIKETERIKALDGLGYLCPDKDVIHFSALPWIKFTGISHARSFKFPDSMPKISVGKVSTAADGKMMMPISIHVHHGLADGYHLGLFVQKLEELFLTV</sequence>
<dbReference type="SUPFAM" id="SSF52777">
    <property type="entry name" value="CoA-dependent acyltransferases"/>
    <property type="match status" value="1"/>
</dbReference>
<keyword evidence="3" id="KW-1185">Reference proteome</keyword>
<dbReference type="Pfam" id="PF00302">
    <property type="entry name" value="CAT"/>
    <property type="match status" value="1"/>
</dbReference>
<name>A0A3S2VM65_9SPHI</name>
<accession>A0A3S2VM65</accession>
<dbReference type="GO" id="GO:0008811">
    <property type="term" value="F:chloramphenicol O-acetyltransferase activity"/>
    <property type="evidence" value="ECO:0007669"/>
    <property type="project" value="InterPro"/>
</dbReference>
<reference evidence="2 3" key="1">
    <citation type="submission" date="2019-01" db="EMBL/GenBank/DDBJ databases">
        <authorList>
            <person name="Chen W.-M."/>
        </authorList>
    </citation>
    <scope>NUCLEOTIDE SEQUENCE [LARGE SCALE GENOMIC DNA]</scope>
    <source>
        <strain evidence="2 3">YBJ-36</strain>
    </source>
</reference>